<dbReference type="AlphaFoldDB" id="M5C9U9"/>
<sequence>MLFPRTTRLIATLSVVFAFGILVCGSPIPNDNCPAVLGVVPIGCIVGNQMISTMTELNGCLDKPYNRFDVLQKNGTSTAGTVEDMIKCFENAVAKMDALPKANPGYFKGKVLGILVLWKKILTGVSEFAESQRRGARAGASDVNGPIDQTSVELMDLTKSLSSRQEEFLEDLNNTGQMILEGSEQIVAMLKETLKKLQEVPAES</sequence>
<name>M5C9U9_THACB</name>
<accession>M5C9U9</accession>
<evidence type="ECO:0008006" key="4">
    <source>
        <dbReference type="Google" id="ProtNLM"/>
    </source>
</evidence>
<feature type="chain" id="PRO_5004064161" description="Secreted protein" evidence="1">
    <location>
        <begin position="26"/>
        <end position="204"/>
    </location>
</feature>
<protein>
    <recommendedName>
        <fullName evidence="4">Secreted protein</fullName>
    </recommendedName>
</protein>
<organism evidence="2 3">
    <name type="scientific">Thanatephorus cucumeris (strain AG1-IB / isolate 7/3/14)</name>
    <name type="common">Lettuce bottom rot fungus</name>
    <name type="synonym">Rhizoctonia solani</name>
    <dbReference type="NCBI Taxonomy" id="1108050"/>
    <lineage>
        <taxon>Eukaryota</taxon>
        <taxon>Fungi</taxon>
        <taxon>Dikarya</taxon>
        <taxon>Basidiomycota</taxon>
        <taxon>Agaricomycotina</taxon>
        <taxon>Agaricomycetes</taxon>
        <taxon>Cantharellales</taxon>
        <taxon>Ceratobasidiaceae</taxon>
        <taxon>Rhizoctonia</taxon>
        <taxon>Rhizoctonia solani AG-1</taxon>
    </lineage>
</organism>
<evidence type="ECO:0000313" key="3">
    <source>
        <dbReference type="Proteomes" id="UP000012065"/>
    </source>
</evidence>
<dbReference type="EMBL" id="CAOJ01015631">
    <property type="protein sequence ID" value="CCO36181.1"/>
    <property type="molecule type" value="Genomic_DNA"/>
</dbReference>
<dbReference type="Proteomes" id="UP000012065">
    <property type="component" value="Unassembled WGS sequence"/>
</dbReference>
<keyword evidence="1" id="KW-0732">Signal</keyword>
<feature type="signal peptide" evidence="1">
    <location>
        <begin position="1"/>
        <end position="25"/>
    </location>
</feature>
<gene>
    <name evidence="2" type="ORF">BN14_10309</name>
</gene>
<comment type="caution">
    <text evidence="2">The sequence shown here is derived from an EMBL/GenBank/DDBJ whole genome shotgun (WGS) entry which is preliminary data.</text>
</comment>
<dbReference type="HOGENOM" id="CLU_116416_0_0_1"/>
<evidence type="ECO:0000313" key="2">
    <source>
        <dbReference type="EMBL" id="CCO36181.1"/>
    </source>
</evidence>
<proteinExistence type="predicted"/>
<reference evidence="2 3" key="1">
    <citation type="journal article" date="2013" name="J. Biotechnol.">
        <title>Establishment and interpretation of the genome sequence of the phytopathogenic fungus Rhizoctonia solani AG1-IB isolate 7/3/14.</title>
        <authorList>
            <person name="Wibberg D.W."/>
            <person name="Jelonek L.J."/>
            <person name="Rupp O.R."/>
            <person name="Hennig M.H."/>
            <person name="Eikmeyer F.E."/>
            <person name="Goesmann A.G."/>
            <person name="Hartmann A.H."/>
            <person name="Borriss R.B."/>
            <person name="Grosch R.G."/>
            <person name="Puehler A.P."/>
            <person name="Schlueter A.S."/>
        </authorList>
    </citation>
    <scope>NUCLEOTIDE SEQUENCE [LARGE SCALE GENOMIC DNA]</scope>
    <source>
        <strain evidence="3">AG1-IB / isolate 7/3/14</strain>
    </source>
</reference>
<evidence type="ECO:0000256" key="1">
    <source>
        <dbReference type="SAM" id="SignalP"/>
    </source>
</evidence>